<gene>
    <name evidence="1" type="ORF">U7154_000007</name>
</gene>
<dbReference type="Gene3D" id="6.20.20.10">
    <property type="match status" value="1"/>
</dbReference>
<dbReference type="Proteomes" id="UP001437386">
    <property type="component" value="Segment"/>
</dbReference>
<evidence type="ECO:0000313" key="2">
    <source>
        <dbReference type="Proteomes" id="UP001437386"/>
    </source>
</evidence>
<evidence type="ECO:0000313" key="1">
    <source>
        <dbReference type="EMBL" id="XAG95774.1"/>
    </source>
</evidence>
<name>A0AAX4Q5F7_9CAUD</name>
<proteinExistence type="predicted"/>
<keyword evidence="2" id="KW-1185">Reference proteome</keyword>
<organism evidence="1 2">
    <name type="scientific">Enterobacter phage KKP_3711</name>
    <dbReference type="NCBI Taxonomy" id="3109398"/>
    <lineage>
        <taxon>Viruses</taxon>
        <taxon>Duplodnaviria</taxon>
        <taxon>Heunggongvirae</taxon>
        <taxon>Uroviricota</taxon>
        <taxon>Caudoviricetes</taxon>
        <taxon>Demerecviridae</taxon>
        <taxon>Markadamsvirinae</taxon>
    </lineage>
</organism>
<protein>
    <recommendedName>
        <fullName evidence="3">Antitermination protein Q</fullName>
    </recommendedName>
</protein>
<dbReference type="EMBL" id="PP579741">
    <property type="protein sequence ID" value="XAG95774.1"/>
    <property type="molecule type" value="Genomic_DNA"/>
</dbReference>
<accession>A0AAX4Q5F7</accession>
<sequence length="63" mass="7037">MSTKFHELKQELEELACPECFGAGEWDDAEPGDIYFNTYKCSHCEGTGINPLYTVSLFVGVSK</sequence>
<evidence type="ECO:0008006" key="3">
    <source>
        <dbReference type="Google" id="ProtNLM"/>
    </source>
</evidence>
<reference evidence="1 2" key="1">
    <citation type="submission" date="2024-04" db="EMBL/GenBank/DDBJ databases">
        <authorList>
            <person name="Wojcicki M."/>
            <person name="Srednicka P."/>
            <person name="Shymialevich D."/>
            <person name="Sokolowska B."/>
        </authorList>
    </citation>
    <scope>NUCLEOTIDE SEQUENCE [LARGE SCALE GENOMIC DNA]</scope>
</reference>